<comment type="caution">
    <text evidence="1">The sequence shown here is derived from an EMBL/GenBank/DDBJ whole genome shotgun (WGS) entry which is preliminary data.</text>
</comment>
<name>A0A3S3MBG9_9MAGN</name>
<evidence type="ECO:0000313" key="2">
    <source>
        <dbReference type="Proteomes" id="UP000283530"/>
    </source>
</evidence>
<dbReference type="AlphaFoldDB" id="A0A3S3MBG9"/>
<dbReference type="STRING" id="337451.A0A3S3MBG9"/>
<organism evidence="1 2">
    <name type="scientific">Cinnamomum micranthum f. kanehirae</name>
    <dbReference type="NCBI Taxonomy" id="337451"/>
    <lineage>
        <taxon>Eukaryota</taxon>
        <taxon>Viridiplantae</taxon>
        <taxon>Streptophyta</taxon>
        <taxon>Embryophyta</taxon>
        <taxon>Tracheophyta</taxon>
        <taxon>Spermatophyta</taxon>
        <taxon>Magnoliopsida</taxon>
        <taxon>Magnoliidae</taxon>
        <taxon>Laurales</taxon>
        <taxon>Lauraceae</taxon>
        <taxon>Cinnamomum</taxon>
    </lineage>
</organism>
<dbReference type="EMBL" id="QPKB01000003">
    <property type="protein sequence ID" value="RWR80502.1"/>
    <property type="molecule type" value="Genomic_DNA"/>
</dbReference>
<sequence>MRFFIRKFSKLGYSSAALSSSNSSRIRAFVQQGLYHEALQLFSSSRRRLNCSDDKFAFPSLLKASAALSHLNHGKTIHAFIIHLDLFPIPSSSPPSSTPIPNAAPSTTPSKCLIKCLTETSH</sequence>
<reference evidence="1 2" key="1">
    <citation type="journal article" date="2019" name="Nat. Plants">
        <title>Stout camphor tree genome fills gaps in understanding of flowering plant genome evolution.</title>
        <authorList>
            <person name="Chaw S.M."/>
            <person name="Liu Y.C."/>
            <person name="Wu Y.W."/>
            <person name="Wang H.Y."/>
            <person name="Lin C.I."/>
            <person name="Wu C.S."/>
            <person name="Ke H.M."/>
            <person name="Chang L.Y."/>
            <person name="Hsu C.Y."/>
            <person name="Yang H.T."/>
            <person name="Sudianto E."/>
            <person name="Hsu M.H."/>
            <person name="Wu K.P."/>
            <person name="Wang L.N."/>
            <person name="Leebens-Mack J.H."/>
            <person name="Tsai I.J."/>
        </authorList>
    </citation>
    <scope>NUCLEOTIDE SEQUENCE [LARGE SCALE GENOMIC DNA]</scope>
    <source>
        <strain evidence="2">cv. Chaw 1501</strain>
        <tissue evidence="1">Young leaves</tissue>
    </source>
</reference>
<protein>
    <submittedName>
        <fullName evidence="1">Pentatricopeptide repeat-containing protein</fullName>
    </submittedName>
</protein>
<dbReference type="Proteomes" id="UP000283530">
    <property type="component" value="Unassembled WGS sequence"/>
</dbReference>
<gene>
    <name evidence="1" type="ORF">CKAN_00914400</name>
</gene>
<proteinExistence type="predicted"/>
<accession>A0A3S3MBG9</accession>
<keyword evidence="2" id="KW-1185">Reference proteome</keyword>
<evidence type="ECO:0000313" key="1">
    <source>
        <dbReference type="EMBL" id="RWR80502.1"/>
    </source>
</evidence>